<reference evidence="1 2" key="1">
    <citation type="submission" date="2023-04" db="EMBL/GenBank/DDBJ databases">
        <title>Nanopore sequencing of Janthinobacterium from water.</title>
        <authorList>
            <person name="Ciuchcinski K."/>
            <person name="Rokowska A."/>
            <person name="Dziewit L."/>
        </authorList>
    </citation>
    <scope>NUCLEOTIDE SEQUENCE [LARGE SCALE GENOMIC DNA]</scope>
    <source>
        <strain evidence="1 2">DEMB2</strain>
    </source>
</reference>
<dbReference type="Proteomes" id="UP001219584">
    <property type="component" value="Chromosome"/>
</dbReference>
<keyword evidence="2" id="KW-1185">Reference proteome</keyword>
<proteinExistence type="predicted"/>
<evidence type="ECO:0000313" key="1">
    <source>
        <dbReference type="EMBL" id="WFR77842.1"/>
    </source>
</evidence>
<organism evidence="1 2">
    <name type="scientific">Janthinobacterium rivuli</name>
    <dbReference type="NCBI Taxonomy" id="2751478"/>
    <lineage>
        <taxon>Bacteria</taxon>
        <taxon>Pseudomonadati</taxon>
        <taxon>Pseudomonadota</taxon>
        <taxon>Betaproteobacteria</taxon>
        <taxon>Burkholderiales</taxon>
        <taxon>Oxalobacteraceae</taxon>
        <taxon>Janthinobacterium</taxon>
    </lineage>
</organism>
<sequence length="84" mass="9260">MSISIANAVPGTFDQWKNPLSQSEKARKRLWGPRSVAVTSRNSDVTFGVNNVSHLFQSIHFETLNETCNRQENSADEKKPAGAG</sequence>
<gene>
    <name evidence="1" type="ORF">P9875_19185</name>
</gene>
<name>A0ABY8I1J2_9BURK</name>
<dbReference type="RefSeq" id="WP_278316311.1">
    <property type="nucleotide sequence ID" value="NZ_CP121464.1"/>
</dbReference>
<dbReference type="EMBL" id="CP121464">
    <property type="protein sequence ID" value="WFR77842.1"/>
    <property type="molecule type" value="Genomic_DNA"/>
</dbReference>
<accession>A0ABY8I1J2</accession>
<evidence type="ECO:0000313" key="2">
    <source>
        <dbReference type="Proteomes" id="UP001219584"/>
    </source>
</evidence>
<protein>
    <submittedName>
        <fullName evidence="1">Uncharacterized protein</fullName>
    </submittedName>
</protein>